<proteinExistence type="predicted"/>
<keyword evidence="7" id="KW-0156">Chromatin regulator</keyword>
<keyword evidence="17" id="KW-1185">Reference proteome</keyword>
<dbReference type="InterPro" id="IPR025927">
    <property type="entry name" value="Znf_KANL2-like"/>
</dbReference>
<evidence type="ECO:0000256" key="8">
    <source>
        <dbReference type="ARBA" id="ARBA00023128"/>
    </source>
</evidence>
<dbReference type="GO" id="GO:0005634">
    <property type="term" value="C:nucleus"/>
    <property type="evidence" value="ECO:0007669"/>
    <property type="project" value="UniProtKB-SubCell"/>
</dbReference>
<dbReference type="Pfam" id="PF13891">
    <property type="entry name" value="zf-C3HC3H_KANSL2"/>
    <property type="match status" value="2"/>
</dbReference>
<organism evidence="16 17">
    <name type="scientific">Coptotermes formosanus</name>
    <name type="common">Formosan subterranean termite</name>
    <dbReference type="NCBI Taxonomy" id="36987"/>
    <lineage>
        <taxon>Eukaryota</taxon>
        <taxon>Metazoa</taxon>
        <taxon>Ecdysozoa</taxon>
        <taxon>Arthropoda</taxon>
        <taxon>Hexapoda</taxon>
        <taxon>Insecta</taxon>
        <taxon>Pterygota</taxon>
        <taxon>Neoptera</taxon>
        <taxon>Polyneoptera</taxon>
        <taxon>Dictyoptera</taxon>
        <taxon>Blattodea</taxon>
        <taxon>Blattoidea</taxon>
        <taxon>Termitoidae</taxon>
        <taxon>Rhinotermitidae</taxon>
        <taxon>Coptotermes</taxon>
    </lineage>
</organism>
<evidence type="ECO:0000256" key="12">
    <source>
        <dbReference type="ARBA" id="ARBA00093359"/>
    </source>
</evidence>
<keyword evidence="4" id="KW-1017">Isopeptide bond</keyword>
<comment type="caution">
    <text evidence="16">The sequence shown here is derived from an EMBL/GenBank/DDBJ whole genome shotgun (WGS) entry which is preliminary data.</text>
</comment>
<accession>A0A6L2PXZ7</accession>
<dbReference type="PANTHER" id="PTHR13453">
    <property type="entry name" value="KAT8 REGULATORY NSL COMPLEX SUBUNIT 2"/>
    <property type="match status" value="1"/>
</dbReference>
<evidence type="ECO:0000256" key="2">
    <source>
        <dbReference type="ARBA" id="ARBA00004173"/>
    </source>
</evidence>
<evidence type="ECO:0000256" key="13">
    <source>
        <dbReference type="ARBA" id="ARBA00093543"/>
    </source>
</evidence>
<evidence type="ECO:0000256" key="11">
    <source>
        <dbReference type="ARBA" id="ARBA00033378"/>
    </source>
</evidence>
<evidence type="ECO:0000256" key="3">
    <source>
        <dbReference type="ARBA" id="ARBA00015508"/>
    </source>
</evidence>
<keyword evidence="6" id="KW-0832">Ubl conjugation</keyword>
<reference evidence="17" key="1">
    <citation type="submission" date="2020-01" db="EMBL/GenBank/DDBJ databases">
        <title>Draft genome sequence of the Termite Coptotermes fromosanus.</title>
        <authorList>
            <person name="Itakura S."/>
            <person name="Yosikawa Y."/>
            <person name="Umezawa K."/>
        </authorList>
    </citation>
    <scope>NUCLEOTIDE SEQUENCE [LARGE SCALE GENOMIC DNA]</scope>
</reference>
<sequence length="484" mass="53779">MLRPVKHSSSITDRLTCSYPGYECSGQRVEGYEYCIRHILEDKSAPYRPCGYVYTGNGRRCVMPAPKADKRETGLCAEHARKAQLARQKSSRRHIPPPSSESLLLSLSHYSKIDYNSAAAVSVLQSDIILLGFAVEMDASKVNNAASRILDYASESDSDVEVTVRGETAEDASSDAESVDSQMEDPFKHAGVYTAEEVTLLTRDKLIRLQSLYIEQFRRLQHVLKERRRRYLHALKREKETLSSIHNQRRESVQEQKLYEKLRSLNHYHKRSGVEAVLHKKALERRAHATEGVNIRPAHTTKCIFTEGGVKCGERTLPVAKHCLKHILEDTHQVLFRPCGCRRADFVCREPVPNILERASCVYHTNLPPPPPPLPAANLGLKIDASEGEETMETTLSGESDPSQTKTSRSPSSTQDIQSVTSRQAIKDPGENGGAPSLSEKTTDSGTETVQESKGESSGMDDTKVGETEILNTSSEIDVETSSS</sequence>
<feature type="region of interest" description="Disordered" evidence="14">
    <location>
        <begin position="389"/>
        <end position="484"/>
    </location>
</feature>
<dbReference type="InParanoid" id="A0A6L2PXZ7"/>
<keyword evidence="9" id="KW-0539">Nucleus</keyword>
<feature type="domain" description="KANL2-like probable zinc-finger" evidence="15">
    <location>
        <begin position="303"/>
        <end position="365"/>
    </location>
</feature>
<dbReference type="Proteomes" id="UP000502823">
    <property type="component" value="Unassembled WGS sequence"/>
</dbReference>
<dbReference type="GO" id="GO:0044545">
    <property type="term" value="C:NSL complex"/>
    <property type="evidence" value="ECO:0007669"/>
    <property type="project" value="TreeGrafter"/>
</dbReference>
<evidence type="ECO:0000313" key="17">
    <source>
        <dbReference type="Proteomes" id="UP000502823"/>
    </source>
</evidence>
<evidence type="ECO:0000256" key="7">
    <source>
        <dbReference type="ARBA" id="ARBA00022853"/>
    </source>
</evidence>
<evidence type="ECO:0000256" key="4">
    <source>
        <dbReference type="ARBA" id="ARBA00022499"/>
    </source>
</evidence>
<dbReference type="AlphaFoldDB" id="A0A6L2PXZ7"/>
<dbReference type="GO" id="GO:0005739">
    <property type="term" value="C:mitochondrion"/>
    <property type="evidence" value="ECO:0007669"/>
    <property type="project" value="UniProtKB-SubCell"/>
</dbReference>
<keyword evidence="5" id="KW-0597">Phosphoprotein</keyword>
<name>A0A6L2PXZ7_COPFO</name>
<comment type="function">
    <text evidence="12">Non-catalytic component of the NSL histone acetyltransferase complex, a multiprotein complex that mediates histone H4 acetylation at 'Lys-5'- and 'Lys-8' (H4K5ac and H4K8ac) at transcription start sites and promotes transcription initiation. Required for NSL complex stability and for transcription of intraciliary transport genes in both ciliated and non-ciliated cells by regulating histone H4 acetylation at 'Lys-5'- and 'Lys-12' (H4K5ac and H4K12ac). This is necessary for cilium assembly in ciliated cells and for organization of the microtubule cytoskeleton in non-ciliated cells. Required within the NSL complex to maintain nuclear architecture stability by promoting KAT8-mediated acetylation of lamin LMNA.</text>
</comment>
<protein>
    <recommendedName>
        <fullName evidence="3">KAT8 regulatory NSL complex subunit 2</fullName>
    </recommendedName>
    <alternativeName>
        <fullName evidence="11">NSL complex protein NSL2</fullName>
    </alternativeName>
    <alternativeName>
        <fullName evidence="10">Non-specific lethal 2 homolog</fullName>
    </alternativeName>
</protein>
<dbReference type="GO" id="GO:0006325">
    <property type="term" value="P:chromatin organization"/>
    <property type="evidence" value="ECO:0007669"/>
    <property type="project" value="UniProtKB-KW"/>
</dbReference>
<feature type="compositionally biased region" description="Polar residues" evidence="14">
    <location>
        <begin position="470"/>
        <end position="484"/>
    </location>
</feature>
<feature type="domain" description="KANL2-like probable zinc-finger" evidence="15">
    <location>
        <begin position="17"/>
        <end position="80"/>
    </location>
</feature>
<gene>
    <name evidence="16" type="ORF">Cfor_09574</name>
</gene>
<evidence type="ECO:0000259" key="15">
    <source>
        <dbReference type="Pfam" id="PF13891"/>
    </source>
</evidence>
<evidence type="ECO:0000256" key="5">
    <source>
        <dbReference type="ARBA" id="ARBA00022553"/>
    </source>
</evidence>
<comment type="subunit">
    <text evidence="13">Component of the NSL complex at least composed of KAT8/MOF, KANSL1, KANSL2, KANSL3, MCRS1, PHF20, OGT1/OGT, WDR5 and HCFC1.</text>
</comment>
<evidence type="ECO:0000256" key="10">
    <source>
        <dbReference type="ARBA" id="ARBA00032947"/>
    </source>
</evidence>
<feature type="compositionally biased region" description="Basic and acidic residues" evidence="14">
    <location>
        <begin position="451"/>
        <end position="467"/>
    </location>
</feature>
<evidence type="ECO:0000256" key="1">
    <source>
        <dbReference type="ARBA" id="ARBA00004123"/>
    </source>
</evidence>
<dbReference type="OrthoDB" id="677315at2759"/>
<dbReference type="EMBL" id="BLKM01000702">
    <property type="protein sequence ID" value="GFG37513.1"/>
    <property type="molecule type" value="Genomic_DNA"/>
</dbReference>
<dbReference type="InterPro" id="IPR026316">
    <property type="entry name" value="NSL2"/>
</dbReference>
<keyword evidence="8" id="KW-0496">Mitochondrion</keyword>
<evidence type="ECO:0000256" key="6">
    <source>
        <dbReference type="ARBA" id="ARBA00022843"/>
    </source>
</evidence>
<evidence type="ECO:0000256" key="14">
    <source>
        <dbReference type="SAM" id="MobiDB-lite"/>
    </source>
</evidence>
<feature type="compositionally biased region" description="Polar residues" evidence="14">
    <location>
        <begin position="393"/>
        <end position="424"/>
    </location>
</feature>
<comment type="subcellular location">
    <subcellularLocation>
        <location evidence="2">Mitochondrion</location>
    </subcellularLocation>
    <subcellularLocation>
        <location evidence="1">Nucleus</location>
    </subcellularLocation>
</comment>
<dbReference type="PANTHER" id="PTHR13453:SF1">
    <property type="entry name" value="KAT8 REGULATORY NSL COMPLEX SUBUNIT 2"/>
    <property type="match status" value="1"/>
</dbReference>
<evidence type="ECO:0000256" key="9">
    <source>
        <dbReference type="ARBA" id="ARBA00023242"/>
    </source>
</evidence>
<dbReference type="FunCoup" id="A0A6L2PXZ7">
    <property type="interactions" value="1878"/>
</dbReference>
<evidence type="ECO:0000313" key="16">
    <source>
        <dbReference type="EMBL" id="GFG37513.1"/>
    </source>
</evidence>